<dbReference type="Pfam" id="PF07690">
    <property type="entry name" value="MFS_1"/>
    <property type="match status" value="1"/>
</dbReference>
<evidence type="ECO:0000256" key="1">
    <source>
        <dbReference type="ARBA" id="ARBA00004141"/>
    </source>
</evidence>
<evidence type="ECO:0000256" key="3">
    <source>
        <dbReference type="ARBA" id="ARBA00022989"/>
    </source>
</evidence>
<protein>
    <recommendedName>
        <fullName evidence="6">Major facilitator superfamily (MFS) profile domain-containing protein</fullName>
    </recommendedName>
</protein>
<feature type="transmembrane region" description="Helical" evidence="5">
    <location>
        <begin position="77"/>
        <end position="96"/>
    </location>
</feature>
<dbReference type="GO" id="GO:0016020">
    <property type="term" value="C:membrane"/>
    <property type="evidence" value="ECO:0007669"/>
    <property type="project" value="UniProtKB-SubCell"/>
</dbReference>
<evidence type="ECO:0000256" key="2">
    <source>
        <dbReference type="ARBA" id="ARBA00022692"/>
    </source>
</evidence>
<dbReference type="EMBL" id="OA882196">
    <property type="protein sequence ID" value="CAD7273682.1"/>
    <property type="molecule type" value="Genomic_DNA"/>
</dbReference>
<organism evidence="7">
    <name type="scientific">Notodromas monacha</name>
    <dbReference type="NCBI Taxonomy" id="399045"/>
    <lineage>
        <taxon>Eukaryota</taxon>
        <taxon>Metazoa</taxon>
        <taxon>Ecdysozoa</taxon>
        <taxon>Arthropoda</taxon>
        <taxon>Crustacea</taxon>
        <taxon>Oligostraca</taxon>
        <taxon>Ostracoda</taxon>
        <taxon>Podocopa</taxon>
        <taxon>Podocopida</taxon>
        <taxon>Cypridocopina</taxon>
        <taxon>Cypridoidea</taxon>
        <taxon>Cyprididae</taxon>
        <taxon>Notodromas</taxon>
    </lineage>
</organism>
<dbReference type="OrthoDB" id="2250022at2759"/>
<feature type="transmembrane region" description="Helical" evidence="5">
    <location>
        <begin position="136"/>
        <end position="154"/>
    </location>
</feature>
<dbReference type="GO" id="GO:0006820">
    <property type="term" value="P:monoatomic anion transport"/>
    <property type="evidence" value="ECO:0007669"/>
    <property type="project" value="TreeGrafter"/>
</dbReference>
<feature type="transmembrane region" description="Helical" evidence="5">
    <location>
        <begin position="257"/>
        <end position="275"/>
    </location>
</feature>
<evidence type="ECO:0000259" key="6">
    <source>
        <dbReference type="PROSITE" id="PS50850"/>
    </source>
</evidence>
<dbReference type="InterPro" id="IPR011701">
    <property type="entry name" value="MFS"/>
</dbReference>
<comment type="subcellular location">
    <subcellularLocation>
        <location evidence="1">Membrane</location>
        <topology evidence="1">Multi-pass membrane protein</topology>
    </subcellularLocation>
</comment>
<dbReference type="InterPro" id="IPR044777">
    <property type="entry name" value="SLC17A9-like"/>
</dbReference>
<dbReference type="InterPro" id="IPR020846">
    <property type="entry name" value="MFS_dom"/>
</dbReference>
<gene>
    <name evidence="7" type="ORF">NMOB1V02_LOCUS1556</name>
</gene>
<keyword evidence="3 5" id="KW-1133">Transmembrane helix</keyword>
<dbReference type="AlphaFoldDB" id="A0A7R9GAB7"/>
<evidence type="ECO:0000256" key="5">
    <source>
        <dbReference type="SAM" id="Phobius"/>
    </source>
</evidence>
<reference evidence="7" key="1">
    <citation type="submission" date="2020-11" db="EMBL/GenBank/DDBJ databases">
        <authorList>
            <person name="Tran Van P."/>
        </authorList>
    </citation>
    <scope>NUCLEOTIDE SEQUENCE</scope>
</reference>
<dbReference type="PANTHER" id="PTHR11662:SF40">
    <property type="entry name" value="MAJOR FACILITATOR SUPERFAMILY (MFS) PROFILE DOMAIN-CONTAINING PROTEIN"/>
    <property type="match status" value="1"/>
</dbReference>
<dbReference type="CDD" id="cd17380">
    <property type="entry name" value="MFS_SLC17A9_like"/>
    <property type="match status" value="1"/>
</dbReference>
<dbReference type="PANTHER" id="PTHR11662">
    <property type="entry name" value="SOLUTE CARRIER FAMILY 17"/>
    <property type="match status" value="1"/>
</dbReference>
<accession>A0A7R9GAB7</accession>
<proteinExistence type="predicted"/>
<dbReference type="GO" id="GO:0015291">
    <property type="term" value="F:secondary active transmembrane transporter activity"/>
    <property type="evidence" value="ECO:0007669"/>
    <property type="project" value="UniProtKB-ARBA"/>
</dbReference>
<feature type="transmembrane region" description="Helical" evidence="5">
    <location>
        <begin position="287"/>
        <end position="307"/>
    </location>
</feature>
<keyword evidence="2 5" id="KW-0812">Transmembrane</keyword>
<keyword evidence="4 5" id="KW-0472">Membrane</keyword>
<evidence type="ECO:0000313" key="7">
    <source>
        <dbReference type="EMBL" id="CAD7273682.1"/>
    </source>
</evidence>
<name>A0A7R9GAB7_9CRUS</name>
<evidence type="ECO:0000313" key="8">
    <source>
        <dbReference type="Proteomes" id="UP000678499"/>
    </source>
</evidence>
<sequence>MAIKMRKPSAVVALCSLANFVNAIDRVLMPIAIVPMTDEYQWDLSTQGWILSAFAFGYLPSQIIGATAASRYGGKRVLAFAVSLWSISTLITPFIASSSTALITARVILGLGEGLGLPTIFHVFGYRVSPEERARAFAYLVAAGSIGQTIASAICPHMSWPVPFILFGTIGLLWTIMWLGLYDDRRSLNDDSSEAPPLLPFSAKAVPWRELLSHWALWAIYIAHFAMNWSNYIIMQWLPTYLTRYLGGQTSSLSLTAVPYIANSLCGIGFGHLADDLSNREAWSVRSVRRVMTAIGLIGPGIFLLAFCAVNNLALAVLFVTISMGLCAGNSAGHLSNHADVAPNHSGYSFAISNTMATIPGILCGPLTAALVTSSDGRWFPVFVLAACINFTAAVIYCGNSKGTAVVT</sequence>
<keyword evidence="8" id="KW-1185">Reference proteome</keyword>
<dbReference type="PROSITE" id="PS50850">
    <property type="entry name" value="MFS"/>
    <property type="match status" value="1"/>
</dbReference>
<dbReference type="SUPFAM" id="SSF103473">
    <property type="entry name" value="MFS general substrate transporter"/>
    <property type="match status" value="1"/>
</dbReference>
<feature type="transmembrane region" description="Helical" evidence="5">
    <location>
        <begin position="313"/>
        <end position="335"/>
    </location>
</feature>
<dbReference type="InterPro" id="IPR050382">
    <property type="entry name" value="MFS_Na/Anion_cotransporter"/>
</dbReference>
<evidence type="ECO:0000256" key="4">
    <source>
        <dbReference type="ARBA" id="ARBA00023136"/>
    </source>
</evidence>
<dbReference type="Gene3D" id="1.20.1250.20">
    <property type="entry name" value="MFS general substrate transporter like domains"/>
    <property type="match status" value="2"/>
</dbReference>
<feature type="transmembrane region" description="Helical" evidence="5">
    <location>
        <begin position="160"/>
        <end position="182"/>
    </location>
</feature>
<feature type="transmembrane region" description="Helical" evidence="5">
    <location>
        <begin position="347"/>
        <end position="373"/>
    </location>
</feature>
<feature type="transmembrane region" description="Helical" evidence="5">
    <location>
        <begin position="215"/>
        <end position="237"/>
    </location>
</feature>
<feature type="domain" description="Major facilitator superfamily (MFS) profile" evidence="6">
    <location>
        <begin position="11"/>
        <end position="408"/>
    </location>
</feature>
<feature type="transmembrane region" description="Helical" evidence="5">
    <location>
        <begin position="379"/>
        <end position="399"/>
    </location>
</feature>
<dbReference type="EMBL" id="CAJPEX010000159">
    <property type="protein sequence ID" value="CAG0913834.1"/>
    <property type="molecule type" value="Genomic_DNA"/>
</dbReference>
<dbReference type="Proteomes" id="UP000678499">
    <property type="component" value="Unassembled WGS sequence"/>
</dbReference>
<feature type="transmembrane region" description="Helical" evidence="5">
    <location>
        <begin position="102"/>
        <end position="124"/>
    </location>
</feature>
<feature type="transmembrane region" description="Helical" evidence="5">
    <location>
        <begin position="47"/>
        <end position="65"/>
    </location>
</feature>
<dbReference type="InterPro" id="IPR036259">
    <property type="entry name" value="MFS_trans_sf"/>
</dbReference>
<dbReference type="FunFam" id="1.20.1250.20:FF:000452">
    <property type="entry name" value="sialin-like isoform X1"/>
    <property type="match status" value="1"/>
</dbReference>